<organism evidence="1 2">
    <name type="scientific">Pseudonocardia nematodicida</name>
    <dbReference type="NCBI Taxonomy" id="1206997"/>
    <lineage>
        <taxon>Bacteria</taxon>
        <taxon>Bacillati</taxon>
        <taxon>Actinomycetota</taxon>
        <taxon>Actinomycetes</taxon>
        <taxon>Pseudonocardiales</taxon>
        <taxon>Pseudonocardiaceae</taxon>
        <taxon>Pseudonocardia</taxon>
    </lineage>
</organism>
<reference evidence="1 2" key="1">
    <citation type="submission" date="2024-03" db="EMBL/GenBank/DDBJ databases">
        <title>Draft genome sequence of Pseudonocardia nematodicida JCM 31783.</title>
        <authorList>
            <person name="Butdee W."/>
            <person name="Duangmal K."/>
        </authorList>
    </citation>
    <scope>NUCLEOTIDE SEQUENCE [LARGE SCALE GENOMIC DNA]</scope>
    <source>
        <strain evidence="1 2">JCM 31783</strain>
    </source>
</reference>
<dbReference type="Proteomes" id="UP001494902">
    <property type="component" value="Unassembled WGS sequence"/>
</dbReference>
<sequence length="64" mass="7259">MPIEIHQTYSTKIRPGDLLPIDTIDRIRHDYYGVPGRVDTNRCAQVVTVENQDTSIRGSMATSR</sequence>
<keyword evidence="2" id="KW-1185">Reference proteome</keyword>
<accession>A0ABV1KDP3</accession>
<proteinExistence type="predicted"/>
<name>A0ABV1KDP3_9PSEU</name>
<evidence type="ECO:0000313" key="2">
    <source>
        <dbReference type="Proteomes" id="UP001494902"/>
    </source>
</evidence>
<dbReference type="RefSeq" id="WP_349299662.1">
    <property type="nucleotide sequence ID" value="NZ_JBEDNQ010000008.1"/>
</dbReference>
<comment type="caution">
    <text evidence="1">The sequence shown here is derived from an EMBL/GenBank/DDBJ whole genome shotgun (WGS) entry which is preliminary data.</text>
</comment>
<protein>
    <submittedName>
        <fullName evidence="1">Uncharacterized protein</fullName>
    </submittedName>
</protein>
<dbReference type="EMBL" id="JBEDNQ010000008">
    <property type="protein sequence ID" value="MEQ3552586.1"/>
    <property type="molecule type" value="Genomic_DNA"/>
</dbReference>
<evidence type="ECO:0000313" key="1">
    <source>
        <dbReference type="EMBL" id="MEQ3552586.1"/>
    </source>
</evidence>
<gene>
    <name evidence="1" type="ORF">WIS52_19100</name>
</gene>